<accession>A0AAD5RWM7</accession>
<proteinExistence type="predicted"/>
<evidence type="ECO:0000259" key="2">
    <source>
        <dbReference type="Pfam" id="PF26147"/>
    </source>
</evidence>
<feature type="compositionally biased region" description="Polar residues" evidence="1">
    <location>
        <begin position="90"/>
        <end position="100"/>
    </location>
</feature>
<dbReference type="AlphaFoldDB" id="A0AAD5RWM7"/>
<organism evidence="3 4">
    <name type="scientific">Zalerion maritima</name>
    <dbReference type="NCBI Taxonomy" id="339359"/>
    <lineage>
        <taxon>Eukaryota</taxon>
        <taxon>Fungi</taxon>
        <taxon>Dikarya</taxon>
        <taxon>Ascomycota</taxon>
        <taxon>Pezizomycotina</taxon>
        <taxon>Sordariomycetes</taxon>
        <taxon>Lulworthiomycetidae</taxon>
        <taxon>Lulworthiales</taxon>
        <taxon>Lulworthiaceae</taxon>
        <taxon>Zalerion</taxon>
    </lineage>
</organism>
<feature type="compositionally biased region" description="Basic and acidic residues" evidence="1">
    <location>
        <begin position="194"/>
        <end position="212"/>
    </location>
</feature>
<dbReference type="PANTHER" id="PTHR47349:SF1">
    <property type="entry name" value="AER328WP"/>
    <property type="match status" value="1"/>
</dbReference>
<reference evidence="3" key="1">
    <citation type="submission" date="2022-07" db="EMBL/GenBank/DDBJ databases">
        <title>Draft genome sequence of Zalerion maritima ATCC 34329, a (micro)plastics degrading marine fungus.</title>
        <authorList>
            <person name="Paco A."/>
            <person name="Goncalves M.F.M."/>
            <person name="Rocha-Santos T.A.P."/>
            <person name="Alves A."/>
        </authorList>
    </citation>
    <scope>NUCLEOTIDE SEQUENCE</scope>
    <source>
        <strain evidence="3">ATCC 34329</strain>
    </source>
</reference>
<dbReference type="PANTHER" id="PTHR47349">
    <property type="entry name" value="CHROMOSOME 8, WHOLE GENOME SHOTGUN SEQUENCE"/>
    <property type="match status" value="1"/>
</dbReference>
<evidence type="ECO:0000313" key="3">
    <source>
        <dbReference type="EMBL" id="KAJ2905782.1"/>
    </source>
</evidence>
<feature type="compositionally biased region" description="Basic and acidic residues" evidence="1">
    <location>
        <begin position="358"/>
        <end position="389"/>
    </location>
</feature>
<sequence>MGPRKRARRGSTADDTSSGASPAAEASAATAAEGTSQAANGQSTGPNTSLQSTSSTLTVATGTFIPSTTASSSTLSNKTIAATGPAASSPAVNSVRTPKQQVRKTRSWYGSWPRIPKSSASTPVVARESIMGGTSKPPSTPDFTRFETKKPEATPTPDTSLDTDQKPDSSTDAGHTESLAGNGETAAAQTTEEGPDKPVADEATEDDVKTMDSESANNPQRPAPGWLDWFGKAPAKDPGTTAPAVGNEQSEETPKKDGLADSAPPSQPEPETSTANPDDAAEPPSQDQQVPKKSSWFLWPTATSKKTPVQPPLEEPNEPSQPSTVQEPEDVPMEDAPPPTAKPQPVPSAGSTWAFWSRESKIKAKGKEYCPSEHGELAVMGDKSEDHPKPATAVDIENKSPPKEQAQPKSSPAMSILSVKKKTKRARPQSVDVDEPAPERPCTPATESSKAQALSSANVSKSPAASKSIVPNLLLPSFHSTYQMKENPSILRQIAELLLRTRQPPARHVFRCMETPKLKKALAIGVHGLFPASYLRPMIGQPTGTSIKFASHGAEAIRRWAENNGCGDLEIGTVALEGEGKIADRVDNLWRLLLNWIDHIRNADFIMVSCHSQGVPVSVMLVAKLIDLGIVTASKIGICAMAGVSLGPFPDYKSGMGMLMGSAAELWQFSNPDSDIYQRYEHSLKEVLAYGVRITYVGSIDDQLVPMESAVYSPAAHPYIYRAVFIDGRIHAPDFIANLVGFALKLRNLGISDHGLVRELSVPLAGSLYGGEGHSRLYDDGQVYDLAVSHALETTDVQQTDCQVQRHEGLTNPNPYHLPWIMRGLLEEDFVKTELTSETADLLRKFDDWKPSNKALKDVKYRLEAVRSKL</sequence>
<feature type="compositionally biased region" description="Pro residues" evidence="1">
    <location>
        <begin position="335"/>
        <end position="346"/>
    </location>
</feature>
<feature type="compositionally biased region" description="Polar residues" evidence="1">
    <location>
        <begin position="445"/>
        <end position="465"/>
    </location>
</feature>
<dbReference type="InterPro" id="IPR058933">
    <property type="entry name" value="YMC020W-like_ab_hydrolase"/>
</dbReference>
<dbReference type="InterPro" id="IPR058934">
    <property type="entry name" value="YMC020W-like"/>
</dbReference>
<feature type="region of interest" description="Disordered" evidence="1">
    <location>
        <begin position="82"/>
        <end position="466"/>
    </location>
</feature>
<feature type="domain" description="YMC020W-like alpha/beta hydrolase" evidence="2">
    <location>
        <begin position="475"/>
        <end position="829"/>
    </location>
</feature>
<evidence type="ECO:0000313" key="4">
    <source>
        <dbReference type="Proteomes" id="UP001201980"/>
    </source>
</evidence>
<feature type="region of interest" description="Disordered" evidence="1">
    <location>
        <begin position="1"/>
        <end position="54"/>
    </location>
</feature>
<feature type="compositionally biased region" description="Low complexity" evidence="1">
    <location>
        <begin position="17"/>
        <end position="39"/>
    </location>
</feature>
<dbReference type="EMBL" id="JAKWBI020000025">
    <property type="protein sequence ID" value="KAJ2905782.1"/>
    <property type="molecule type" value="Genomic_DNA"/>
</dbReference>
<protein>
    <recommendedName>
        <fullName evidence="2">YMC020W-like alpha/beta hydrolase domain-containing protein</fullName>
    </recommendedName>
</protein>
<keyword evidence="4" id="KW-1185">Reference proteome</keyword>
<gene>
    <name evidence="3" type="ORF">MKZ38_004459</name>
</gene>
<dbReference type="Pfam" id="PF26147">
    <property type="entry name" value="AB_HYDROLASE_YMC0-YMC35"/>
    <property type="match status" value="1"/>
</dbReference>
<name>A0AAD5RWM7_9PEZI</name>
<evidence type="ECO:0000256" key="1">
    <source>
        <dbReference type="SAM" id="MobiDB-lite"/>
    </source>
</evidence>
<comment type="caution">
    <text evidence="3">The sequence shown here is derived from an EMBL/GenBank/DDBJ whole genome shotgun (WGS) entry which is preliminary data.</text>
</comment>
<dbReference type="Proteomes" id="UP001201980">
    <property type="component" value="Unassembled WGS sequence"/>
</dbReference>